<comment type="caution">
    <text evidence="12">The sequence shown here is derived from an EMBL/GenBank/DDBJ whole genome shotgun (WGS) entry which is preliminary data.</text>
</comment>
<dbReference type="Gene3D" id="1.10.287.70">
    <property type="match status" value="2"/>
</dbReference>
<feature type="transmembrane region" description="Helical" evidence="9">
    <location>
        <begin position="1271"/>
        <end position="1292"/>
    </location>
</feature>
<evidence type="ECO:0000256" key="8">
    <source>
        <dbReference type="ARBA" id="ARBA00023180"/>
    </source>
</evidence>
<dbReference type="GO" id="GO:0050907">
    <property type="term" value="P:detection of chemical stimulus involved in sensory perception"/>
    <property type="evidence" value="ECO:0007669"/>
    <property type="project" value="UniProtKB-ARBA"/>
</dbReference>
<evidence type="ECO:0000313" key="13">
    <source>
        <dbReference type="Proteomes" id="UP000037069"/>
    </source>
</evidence>
<comment type="subcellular location">
    <subcellularLocation>
        <location evidence="1">Cell membrane</location>
        <topology evidence="1">Multi-pass membrane protein</topology>
    </subcellularLocation>
</comment>
<dbReference type="OMA" id="CIAPSPR"/>
<organism evidence="12 13">
    <name type="scientific">Lucilia cuprina</name>
    <name type="common">Green bottle fly</name>
    <name type="synonym">Australian sheep blowfly</name>
    <dbReference type="NCBI Taxonomy" id="7375"/>
    <lineage>
        <taxon>Eukaryota</taxon>
        <taxon>Metazoa</taxon>
        <taxon>Ecdysozoa</taxon>
        <taxon>Arthropoda</taxon>
        <taxon>Hexapoda</taxon>
        <taxon>Insecta</taxon>
        <taxon>Pterygota</taxon>
        <taxon>Neoptera</taxon>
        <taxon>Endopterygota</taxon>
        <taxon>Diptera</taxon>
        <taxon>Brachycera</taxon>
        <taxon>Muscomorpha</taxon>
        <taxon>Oestroidea</taxon>
        <taxon>Calliphoridae</taxon>
        <taxon>Luciliinae</taxon>
        <taxon>Lucilia</taxon>
    </lineage>
</organism>
<feature type="chain" id="PRO_5005535272" description="Ionotropic glutamate receptor C-terminal domain-containing protein" evidence="10">
    <location>
        <begin position="22"/>
        <end position="1298"/>
    </location>
</feature>
<feature type="transmembrane region" description="Helical" evidence="9">
    <location>
        <begin position="1006"/>
        <end position="1026"/>
    </location>
</feature>
<reference evidence="12 13" key="1">
    <citation type="journal article" date="2015" name="Nat. Commun.">
        <title>Lucilia cuprina genome unlocks parasitic fly biology to underpin future interventions.</title>
        <authorList>
            <person name="Anstead C.A."/>
            <person name="Korhonen P.K."/>
            <person name="Young N.D."/>
            <person name="Hall R.S."/>
            <person name="Jex A.R."/>
            <person name="Murali S.C."/>
            <person name="Hughes D.S."/>
            <person name="Lee S.F."/>
            <person name="Perry T."/>
            <person name="Stroehlein A.J."/>
            <person name="Ansell B.R."/>
            <person name="Breugelmans B."/>
            <person name="Hofmann A."/>
            <person name="Qu J."/>
            <person name="Dugan S."/>
            <person name="Lee S.L."/>
            <person name="Chao H."/>
            <person name="Dinh H."/>
            <person name="Han Y."/>
            <person name="Doddapaneni H.V."/>
            <person name="Worley K.C."/>
            <person name="Muzny D.M."/>
            <person name="Ioannidis P."/>
            <person name="Waterhouse R.M."/>
            <person name="Zdobnov E.M."/>
            <person name="James P.J."/>
            <person name="Bagnall N.H."/>
            <person name="Kotze A.C."/>
            <person name="Gibbs R.A."/>
            <person name="Richards S."/>
            <person name="Batterham P."/>
            <person name="Gasser R.B."/>
        </authorList>
    </citation>
    <scope>NUCLEOTIDE SEQUENCE [LARGE SCALE GENOMIC DNA]</scope>
    <source>
        <strain evidence="12 13">LS</strain>
        <tissue evidence="12">Full body</tissue>
    </source>
</reference>
<dbReference type="EMBL" id="JRES01001465">
    <property type="protein sequence ID" value="KNC22703.1"/>
    <property type="molecule type" value="Genomic_DNA"/>
</dbReference>
<evidence type="ECO:0000256" key="4">
    <source>
        <dbReference type="ARBA" id="ARBA00022692"/>
    </source>
</evidence>
<dbReference type="InterPro" id="IPR052192">
    <property type="entry name" value="Insect_Ionotropic_Sensory_Rcpt"/>
</dbReference>
<dbReference type="Proteomes" id="UP000037069">
    <property type="component" value="Unassembled WGS sequence"/>
</dbReference>
<evidence type="ECO:0000256" key="6">
    <source>
        <dbReference type="ARBA" id="ARBA00023136"/>
    </source>
</evidence>
<evidence type="ECO:0000256" key="9">
    <source>
        <dbReference type="SAM" id="Phobius"/>
    </source>
</evidence>
<keyword evidence="4 9" id="KW-0812">Transmembrane</keyword>
<gene>
    <name evidence="12" type="ORF">FF38_01655</name>
</gene>
<feature type="domain" description="Ionotropic glutamate receptor C-terminal" evidence="11">
    <location>
        <begin position="353"/>
        <end position="625"/>
    </location>
</feature>
<accession>A0A0L0BRS9</accession>
<dbReference type="PANTHER" id="PTHR42643">
    <property type="entry name" value="IONOTROPIC RECEPTOR 20A-RELATED"/>
    <property type="match status" value="1"/>
</dbReference>
<keyword evidence="3" id="KW-1003">Cell membrane</keyword>
<keyword evidence="13" id="KW-1185">Reference proteome</keyword>
<dbReference type="PANTHER" id="PTHR42643:SF40">
    <property type="entry name" value="IONOTROPIC RECEPTOR 41A-RELATED"/>
    <property type="match status" value="1"/>
</dbReference>
<dbReference type="GO" id="GO:0005886">
    <property type="term" value="C:plasma membrane"/>
    <property type="evidence" value="ECO:0007669"/>
    <property type="project" value="UniProtKB-SubCell"/>
</dbReference>
<protein>
    <recommendedName>
        <fullName evidence="11">Ionotropic glutamate receptor C-terminal domain-containing protein</fullName>
    </recommendedName>
</protein>
<dbReference type="Pfam" id="PF00060">
    <property type="entry name" value="Lig_chan"/>
    <property type="match status" value="1"/>
</dbReference>
<keyword evidence="5 9" id="KW-1133">Transmembrane helix</keyword>
<evidence type="ECO:0000256" key="2">
    <source>
        <dbReference type="ARBA" id="ARBA00008685"/>
    </source>
</evidence>
<feature type="transmembrane region" description="Helical" evidence="9">
    <location>
        <begin position="619"/>
        <end position="640"/>
    </location>
</feature>
<dbReference type="Gene3D" id="3.40.190.10">
    <property type="entry name" value="Periplasmic binding protein-like II"/>
    <property type="match status" value="2"/>
</dbReference>
<comment type="similarity">
    <text evidence="2">Belongs to the glutamate-gated ion channel (TC 1.A.10.1) family.</text>
</comment>
<evidence type="ECO:0000259" key="11">
    <source>
        <dbReference type="Pfam" id="PF00060"/>
    </source>
</evidence>
<evidence type="ECO:0000256" key="3">
    <source>
        <dbReference type="ARBA" id="ARBA00022475"/>
    </source>
</evidence>
<dbReference type="InterPro" id="IPR001320">
    <property type="entry name" value="Iontro_rcpt_C"/>
</dbReference>
<evidence type="ECO:0000313" key="12">
    <source>
        <dbReference type="EMBL" id="KNC22703.1"/>
    </source>
</evidence>
<keyword evidence="7" id="KW-0675">Receptor</keyword>
<feature type="signal peptide" evidence="10">
    <location>
        <begin position="1"/>
        <end position="21"/>
    </location>
</feature>
<keyword evidence="6 9" id="KW-0472">Membrane</keyword>
<evidence type="ECO:0000256" key="5">
    <source>
        <dbReference type="ARBA" id="ARBA00022989"/>
    </source>
</evidence>
<evidence type="ECO:0000256" key="7">
    <source>
        <dbReference type="ARBA" id="ARBA00023170"/>
    </source>
</evidence>
<evidence type="ECO:0000256" key="1">
    <source>
        <dbReference type="ARBA" id="ARBA00004651"/>
    </source>
</evidence>
<name>A0A0L0BRS9_LUCCU</name>
<proteinExistence type="inferred from homology"/>
<dbReference type="OrthoDB" id="8182981at2759"/>
<dbReference type="GO" id="GO:0015276">
    <property type="term" value="F:ligand-gated monoatomic ion channel activity"/>
    <property type="evidence" value="ECO:0007669"/>
    <property type="project" value="InterPro"/>
</dbReference>
<evidence type="ECO:0000256" key="10">
    <source>
        <dbReference type="SAM" id="SignalP"/>
    </source>
</evidence>
<dbReference type="SUPFAM" id="SSF53850">
    <property type="entry name" value="Periplasmic binding protein-like II"/>
    <property type="match status" value="2"/>
</dbReference>
<sequence>MLPTANYWSILINILIQKYLANLTTTCILWHPNFEKILEPDTNYNVLLQINPINLTESFSKDIYNFTQQDEYFSGNLVYYNDFVKKYIAAISNTYCEGYVVFQDHIPLFAENFRKASLYSIWRSMYSRFIFVYVKDVQEEDYFRDIFFQNQASILVVEADFMNSSTFSLKTNKFVGSRSQHPEELFLLSTFDALDRTFSPDIDLFSTERLKDLQGREIIIASLDYRPFVAVDYEREPLFYDQAEDNPSHLVHVDGSETRVCHTFCEIYNCTVQFDTSEKEEWGSSYTNFTGTGLLGLVIGGKVDMTSGAMYAWSTYYMTTDVTQFLVRSGVTCLVPAPRRIVSWDLPLKPFKMTLWLVIMSVLVLESVSLLLARQFEQNIENPENHHKWKTSYMFGFISAFKLFLNQGTDYVVHGITLKVILLACYSLDIIITSVYGGGLASILTMPILEEAADSVERMYTHQLKWAATSYVWVESLKDVDDDPIIMGLLANFKTYKFEEVREMAKTENMGFAVERLAFGHFGNFDFITPESLNRLKLSVDDIYFGYTVAMVTRLWAHLPKYNDLVLAWHSSGFDKIWEWKITAEFLNVNEQNQIIASRYFNFDTGPVKLGMSNFGGMILLWILGMTVSTLVFAGEWLAYKIMQKKLKAQKEGRSIMFLTEYHHWSTIISLLIQNYFTNLTTTCVLASENFKFDFKTSIPILQINPLMLNESFDKDLYDFKAREERDKENNVFYNELIKKLIAAIEQTHCEGFLAFQDDIPRFAEAFAKASTYSIWRSVNSRFIFAFTKELQKQDYFQDLLFKNQANILVIESDFLNSSTFRLKTNKFVGPRSQQQDKMIYLSTFYALNRSFVPKINLLSAKLRNLQGRPLVMGAFDYRPFVAVDFKLLPQYYDHAADNPSHLVHVDGAEIRITHIFCELYNCTVEFDTTEKQEWGLAFKNYSGYGLIGNIIDGKIEMAMQAMYLVCSDYYAVDATAYIGRSGATCLVPAASLQASWYLPLRPFKFTLWLGVLACLFLEALSLFLARKFEQNLIHKKETWWSCLEFGYTTTLKIFINQSSDYLVHSHTLRTVLFCCYTMDIILTSVYGGGLSSVLTLPTFGETADSVEKMVKYNLSWMGSSYAWLETIAEEAEENSFYKSLIDNFILDSMDEMRSKAKTLNVGFILERMAFGHFGGGDYITPEALQRLKLMVDDIYNQFTVAMVSRLWVHLPKFNDLCLRWHSSGLDKFWEWKSTAKYLNINEQNQVAASKHLNIDLGPVKLNIQNFAGSIVLWIVGMLMSIGTFVVELVWFKFGKRA</sequence>
<keyword evidence="8" id="KW-0325">Glycoprotein</keyword>
<keyword evidence="10" id="KW-0732">Signal</keyword>